<evidence type="ECO:0000313" key="2">
    <source>
        <dbReference type="Proteomes" id="UP001501842"/>
    </source>
</evidence>
<comment type="caution">
    <text evidence="1">The sequence shown here is derived from an EMBL/GenBank/DDBJ whole genome shotgun (WGS) entry which is preliminary data.</text>
</comment>
<keyword evidence="2" id="KW-1185">Reference proteome</keyword>
<dbReference type="Proteomes" id="UP001501842">
    <property type="component" value="Unassembled WGS sequence"/>
</dbReference>
<protein>
    <submittedName>
        <fullName evidence="1">Uncharacterized protein</fullName>
    </submittedName>
</protein>
<accession>A0ABN3UF09</accession>
<dbReference type="EMBL" id="BAAATZ010000020">
    <property type="protein sequence ID" value="GAA2731509.1"/>
    <property type="molecule type" value="Genomic_DNA"/>
</dbReference>
<organism evidence="1 2">
    <name type="scientific">Actinocorallia aurantiaca</name>
    <dbReference type="NCBI Taxonomy" id="46204"/>
    <lineage>
        <taxon>Bacteria</taxon>
        <taxon>Bacillati</taxon>
        <taxon>Actinomycetota</taxon>
        <taxon>Actinomycetes</taxon>
        <taxon>Streptosporangiales</taxon>
        <taxon>Thermomonosporaceae</taxon>
        <taxon>Actinocorallia</taxon>
    </lineage>
</organism>
<sequence>MVAVLNDGVICRGDGIDEVGIGVEEQGGLQFARVHVLIAGRNQIRGVAGVMSVLKGGEKRYVVAVGIGLLDDFQQWVIPAVPVHQDELRNSCPVQGMVGVQMARLNVLEEMLTVPAHALFSRE</sequence>
<evidence type="ECO:0000313" key="1">
    <source>
        <dbReference type="EMBL" id="GAA2731509.1"/>
    </source>
</evidence>
<proteinExistence type="predicted"/>
<reference evidence="1 2" key="1">
    <citation type="journal article" date="2019" name="Int. J. Syst. Evol. Microbiol.">
        <title>The Global Catalogue of Microorganisms (GCM) 10K type strain sequencing project: providing services to taxonomists for standard genome sequencing and annotation.</title>
        <authorList>
            <consortium name="The Broad Institute Genomics Platform"/>
            <consortium name="The Broad Institute Genome Sequencing Center for Infectious Disease"/>
            <person name="Wu L."/>
            <person name="Ma J."/>
        </authorList>
    </citation>
    <scope>NUCLEOTIDE SEQUENCE [LARGE SCALE GENOMIC DNA]</scope>
    <source>
        <strain evidence="1 2">JCM 8201</strain>
    </source>
</reference>
<gene>
    <name evidence="1" type="ORF">GCM10010439_47090</name>
</gene>
<name>A0ABN3UF09_9ACTN</name>